<organism evidence="1 2">
    <name type="scientific">Naganishia vaughanmartiniae</name>
    <dbReference type="NCBI Taxonomy" id="1424756"/>
    <lineage>
        <taxon>Eukaryota</taxon>
        <taxon>Fungi</taxon>
        <taxon>Dikarya</taxon>
        <taxon>Basidiomycota</taxon>
        <taxon>Agaricomycotina</taxon>
        <taxon>Tremellomycetes</taxon>
        <taxon>Filobasidiales</taxon>
        <taxon>Filobasidiaceae</taxon>
        <taxon>Naganishia</taxon>
    </lineage>
</organism>
<keyword evidence="2" id="KW-1185">Reference proteome</keyword>
<evidence type="ECO:0000313" key="2">
    <source>
        <dbReference type="Proteomes" id="UP001243375"/>
    </source>
</evidence>
<evidence type="ECO:0000313" key="1">
    <source>
        <dbReference type="EMBL" id="KAJ9125124.1"/>
    </source>
</evidence>
<comment type="caution">
    <text evidence="1">The sequence shown here is derived from an EMBL/GenBank/DDBJ whole genome shotgun (WGS) entry which is preliminary data.</text>
</comment>
<reference evidence="1" key="1">
    <citation type="submission" date="2023-04" db="EMBL/GenBank/DDBJ databases">
        <title>Draft Genome sequencing of Naganishia species isolated from polar environments using Oxford Nanopore Technology.</title>
        <authorList>
            <person name="Leo P."/>
            <person name="Venkateswaran K."/>
        </authorList>
    </citation>
    <scope>NUCLEOTIDE SEQUENCE</scope>
    <source>
        <strain evidence="1">MNA-CCFEE 5425</strain>
    </source>
</reference>
<accession>A0ACC2XM36</accession>
<sequence length="574" mass="64810">MYERTVNSIYESYARPSEAVSFSDELDERPSGLCIPSSTLRNCPLKPRTPDFRIANELFPEEKSNLPTFQLAIPGSPVAEVQRTLSKCSFVSDTDLLPPKDLPHASNNLRVRNDTLSEPVGNNSFAAWDSEKRRVQQRVPLYRQGTDDGMLPLAEGKSHEGEKMTQYCLDYAGNDKEEHVVRKEEVDCKDFKGGEVHTSNDVHQDVRLPRKQSVWAKTAGPQYFLGSKFTRWFLLLVIIETLINISIEANLLFRFNHALESSTATSVVTRNEVRLPVYLSIFAMAHIFQLVLAFDAAIFRNTIQIIGLSIFNGLFLVYAVIQMDEIKQILGTAQDGSRITGETAYSVLHVPVTVQTAIILGVTAAAEVGFTVLSWFIYKDFGWETYKDLGANLSIKRYYLHHQIFVCLIRFASFFFVGFFVQFIFLVLPKSDPEYYITIAALPASVLLLLAGAFGAGYENIWAMGSFIVGMLAGLGYFAFKIYRIFDQRETYQQVYKSLTTFAGLSMLILAFSLAWAVVVMSNFRKGLREQRIRGQMRKGKSGRMKQKVILDGREGPGAGHLEMTNVRRRMTLE</sequence>
<protein>
    <submittedName>
        <fullName evidence="1">Uncharacterized protein</fullName>
    </submittedName>
</protein>
<name>A0ACC2XM36_9TREE</name>
<proteinExistence type="predicted"/>
<dbReference type="Proteomes" id="UP001243375">
    <property type="component" value="Unassembled WGS sequence"/>
</dbReference>
<dbReference type="EMBL" id="JASBWU010000001">
    <property type="protein sequence ID" value="KAJ9125124.1"/>
    <property type="molecule type" value="Genomic_DNA"/>
</dbReference>
<gene>
    <name evidence="1" type="ORF">QFC22_000078</name>
</gene>